<keyword evidence="3" id="KW-0804">Transcription</keyword>
<evidence type="ECO:0000256" key="3">
    <source>
        <dbReference type="ARBA" id="ARBA00023163"/>
    </source>
</evidence>
<name>A0A7W5G4D0_9GAMM</name>
<dbReference type="GO" id="GO:0003700">
    <property type="term" value="F:DNA-binding transcription factor activity"/>
    <property type="evidence" value="ECO:0007669"/>
    <property type="project" value="InterPro"/>
</dbReference>
<dbReference type="Pfam" id="PF12833">
    <property type="entry name" value="HTH_18"/>
    <property type="match status" value="1"/>
</dbReference>
<dbReference type="Gene3D" id="1.10.10.60">
    <property type="entry name" value="Homeodomain-like"/>
    <property type="match status" value="1"/>
</dbReference>
<dbReference type="AlphaFoldDB" id="A0A7W5G4D0"/>
<organism evidence="5 6">
    <name type="scientific">Halomonas organivorans</name>
    <dbReference type="NCBI Taxonomy" id="257772"/>
    <lineage>
        <taxon>Bacteria</taxon>
        <taxon>Pseudomonadati</taxon>
        <taxon>Pseudomonadota</taxon>
        <taxon>Gammaproteobacteria</taxon>
        <taxon>Oceanospirillales</taxon>
        <taxon>Halomonadaceae</taxon>
        <taxon>Halomonas</taxon>
    </lineage>
</organism>
<proteinExistence type="predicted"/>
<dbReference type="GO" id="GO:0043565">
    <property type="term" value="F:sequence-specific DNA binding"/>
    <property type="evidence" value="ECO:0007669"/>
    <property type="project" value="InterPro"/>
</dbReference>
<dbReference type="InterPro" id="IPR029062">
    <property type="entry name" value="Class_I_gatase-like"/>
</dbReference>
<keyword evidence="1" id="KW-0805">Transcription regulation</keyword>
<dbReference type="InterPro" id="IPR020449">
    <property type="entry name" value="Tscrpt_reg_AraC-type_HTH"/>
</dbReference>
<evidence type="ECO:0000313" key="6">
    <source>
        <dbReference type="Proteomes" id="UP000525987"/>
    </source>
</evidence>
<dbReference type="PRINTS" id="PR00032">
    <property type="entry name" value="HTHARAC"/>
</dbReference>
<dbReference type="InterPro" id="IPR018060">
    <property type="entry name" value="HTH_AraC"/>
</dbReference>
<dbReference type="Gene3D" id="3.40.50.880">
    <property type="match status" value="1"/>
</dbReference>
<dbReference type="InterPro" id="IPR050204">
    <property type="entry name" value="AraC_XylS_family_regulators"/>
</dbReference>
<dbReference type="SUPFAM" id="SSF46689">
    <property type="entry name" value="Homeodomain-like"/>
    <property type="match status" value="2"/>
</dbReference>
<dbReference type="EMBL" id="JACHXM010000001">
    <property type="protein sequence ID" value="MBB3139221.1"/>
    <property type="molecule type" value="Genomic_DNA"/>
</dbReference>
<accession>A0A7W5G4D0</accession>
<dbReference type="Pfam" id="PF01965">
    <property type="entry name" value="DJ-1_PfpI"/>
    <property type="match status" value="1"/>
</dbReference>
<keyword evidence="6" id="KW-1185">Reference proteome</keyword>
<evidence type="ECO:0000256" key="1">
    <source>
        <dbReference type="ARBA" id="ARBA00023015"/>
    </source>
</evidence>
<feature type="domain" description="HTH araC/xylS-type" evidence="4">
    <location>
        <begin position="253"/>
        <end position="351"/>
    </location>
</feature>
<dbReference type="PROSITE" id="PS01124">
    <property type="entry name" value="HTH_ARAC_FAMILY_2"/>
    <property type="match status" value="1"/>
</dbReference>
<evidence type="ECO:0000256" key="2">
    <source>
        <dbReference type="ARBA" id="ARBA00023125"/>
    </source>
</evidence>
<dbReference type="PANTHER" id="PTHR46796">
    <property type="entry name" value="HTH-TYPE TRANSCRIPTIONAL ACTIVATOR RHAS-RELATED"/>
    <property type="match status" value="1"/>
</dbReference>
<dbReference type="InterPro" id="IPR018062">
    <property type="entry name" value="HTH_AraC-typ_CS"/>
</dbReference>
<comment type="caution">
    <text evidence="5">The sequence shown here is derived from an EMBL/GenBank/DDBJ whole genome shotgun (WGS) entry which is preliminary data.</text>
</comment>
<reference evidence="5 6" key="1">
    <citation type="submission" date="2020-08" db="EMBL/GenBank/DDBJ databases">
        <title>Genomic Encyclopedia of Type Strains, Phase III (KMG-III): the genomes of soil and plant-associated and newly described type strains.</title>
        <authorList>
            <person name="Whitman W."/>
        </authorList>
    </citation>
    <scope>NUCLEOTIDE SEQUENCE [LARGE SCALE GENOMIC DNA]</scope>
    <source>
        <strain evidence="5 6">CECT 5995</strain>
    </source>
</reference>
<dbReference type="InterPro" id="IPR002818">
    <property type="entry name" value="DJ-1/PfpI"/>
</dbReference>
<evidence type="ECO:0000313" key="5">
    <source>
        <dbReference type="EMBL" id="MBB3139221.1"/>
    </source>
</evidence>
<dbReference type="Proteomes" id="UP000525987">
    <property type="component" value="Unassembled WGS sequence"/>
</dbReference>
<dbReference type="RefSeq" id="WP_246392685.1">
    <property type="nucleotide sequence ID" value="NZ_JACHXM010000001.1"/>
</dbReference>
<dbReference type="CDD" id="cd03136">
    <property type="entry name" value="GATase1_AraC_ArgR_like"/>
    <property type="match status" value="1"/>
</dbReference>
<evidence type="ECO:0000259" key="4">
    <source>
        <dbReference type="PROSITE" id="PS01124"/>
    </source>
</evidence>
<gene>
    <name evidence="5" type="ORF">FHR96_000067</name>
</gene>
<dbReference type="SUPFAM" id="SSF52317">
    <property type="entry name" value="Class I glutamine amidotransferase-like"/>
    <property type="match status" value="1"/>
</dbReference>
<dbReference type="SMART" id="SM00342">
    <property type="entry name" value="HTH_ARAC"/>
    <property type="match status" value="1"/>
</dbReference>
<sequence>MMIAGKNMNNGFGFSSPLASKNRPFVDLEVGEGVGVEKRRFAFILFENFSLMAFTGALDALVTANLVRSNIIYEFSVVSAADVGGKVVSDLGIEVAVDYSLEDLEEDTFDYLILCGGYRLEMCSPPRLRAKLKTADHVGCVLGGLWNGSYFIAEAGLLEGYECAFHPDGRAMMSEEFPGVKISQQSYVVDRDRVSCAGANSSLDMMLSILSRDCDGACISAIEEVLSCDKKSDVIDISAISIDRNNLLPKSLKSALELMRNNIDEPLSVEELADCVGISRRQLERLFGSHLDTSPSRYYLELRLTQARQLLQHTNKTLADIAVATGFVNISHFRRCFSQLFGVSPGRFRKNLPQSP</sequence>
<dbReference type="PROSITE" id="PS00041">
    <property type="entry name" value="HTH_ARAC_FAMILY_1"/>
    <property type="match status" value="1"/>
</dbReference>
<keyword evidence="2" id="KW-0238">DNA-binding</keyword>
<dbReference type="InterPro" id="IPR009057">
    <property type="entry name" value="Homeodomain-like_sf"/>
</dbReference>
<protein>
    <submittedName>
        <fullName evidence="5">Transcriptional regulator GlxA family with amidase domain</fullName>
    </submittedName>
</protein>